<keyword evidence="2" id="KW-1185">Reference proteome</keyword>
<reference evidence="1 2" key="1">
    <citation type="submission" date="2018-07" db="EMBL/GenBank/DDBJ databases">
        <title>Genomic Encyclopedia of Type Strains, Phase IV (KMG-IV): sequencing the most valuable type-strain genomes for metagenomic binning, comparative biology and taxonomic classification.</title>
        <authorList>
            <person name="Goeker M."/>
        </authorList>
    </citation>
    <scope>NUCLEOTIDE SEQUENCE [LARGE SCALE GENOMIC DNA]</scope>
    <source>
        <strain evidence="1 2">DSM 26725</strain>
    </source>
</reference>
<dbReference type="AlphaFoldDB" id="A0A3D9FGY8"/>
<name>A0A3D9FGY8_9SPHN</name>
<organism evidence="1 2">
    <name type="scientific">Parasphingopyxis lamellibrachiae</name>
    <dbReference type="NCBI Taxonomy" id="680125"/>
    <lineage>
        <taxon>Bacteria</taxon>
        <taxon>Pseudomonadati</taxon>
        <taxon>Pseudomonadota</taxon>
        <taxon>Alphaproteobacteria</taxon>
        <taxon>Sphingomonadales</taxon>
        <taxon>Sphingomonadaceae</taxon>
        <taxon>Parasphingopyxis</taxon>
    </lineage>
</organism>
<proteinExistence type="predicted"/>
<evidence type="ECO:0000313" key="1">
    <source>
        <dbReference type="EMBL" id="RED16837.1"/>
    </source>
</evidence>
<accession>A0A3D9FGY8</accession>
<dbReference type="EMBL" id="QRDP01000004">
    <property type="protein sequence ID" value="RED16837.1"/>
    <property type="molecule type" value="Genomic_DNA"/>
</dbReference>
<evidence type="ECO:0000313" key="2">
    <source>
        <dbReference type="Proteomes" id="UP000256310"/>
    </source>
</evidence>
<sequence length="45" mass="4877">MLRSSSVATYMAVDSLKVKENSLIANNILKYADLPVQHVSPTASL</sequence>
<gene>
    <name evidence="1" type="ORF">DFR46_1869</name>
</gene>
<protein>
    <submittedName>
        <fullName evidence="1">Uncharacterized protein</fullName>
    </submittedName>
</protein>
<comment type="caution">
    <text evidence="1">The sequence shown here is derived from an EMBL/GenBank/DDBJ whole genome shotgun (WGS) entry which is preliminary data.</text>
</comment>
<dbReference type="Proteomes" id="UP000256310">
    <property type="component" value="Unassembled WGS sequence"/>
</dbReference>